<organism evidence="2 3">
    <name type="scientific">Amedibacterium intestinale</name>
    <dbReference type="NCBI Taxonomy" id="2583452"/>
    <lineage>
        <taxon>Bacteria</taxon>
        <taxon>Bacillati</taxon>
        <taxon>Bacillota</taxon>
        <taxon>Erysipelotrichia</taxon>
        <taxon>Erysipelotrichales</taxon>
        <taxon>Erysipelotrichaceae</taxon>
        <taxon>Amedibacterium</taxon>
    </lineage>
</organism>
<keyword evidence="1" id="KW-0812">Transmembrane</keyword>
<dbReference type="Proteomes" id="UP000464754">
    <property type="component" value="Chromosome"/>
</dbReference>
<reference evidence="3" key="1">
    <citation type="submission" date="2019-05" db="EMBL/GenBank/DDBJ databases">
        <title>Complete genome sequencing of Absiella argi strain JCM 30884.</title>
        <authorList>
            <person name="Sakamoto M."/>
            <person name="Murakami T."/>
            <person name="Mori H."/>
        </authorList>
    </citation>
    <scope>NUCLEOTIDE SEQUENCE [LARGE SCALE GENOMIC DNA]</scope>
    <source>
        <strain evidence="3">JCM 30884</strain>
    </source>
</reference>
<dbReference type="RefSeq" id="WP_163051815.1">
    <property type="nucleotide sequence ID" value="NZ_AP019695.1"/>
</dbReference>
<keyword evidence="1" id="KW-0472">Membrane</keyword>
<keyword evidence="1" id="KW-1133">Transmembrane helix</keyword>
<protein>
    <submittedName>
        <fullName evidence="2">Uncharacterized protein</fullName>
    </submittedName>
</protein>
<dbReference type="EMBL" id="AP019695">
    <property type="protein sequence ID" value="BBK22464.1"/>
    <property type="molecule type" value="Genomic_DNA"/>
</dbReference>
<sequence length="324" mass="37839">MIRYRIGYLFILLPIGICNLFFGGYIFLLVLILLLSFPLFSFLAMRIQISSIKLAFLYQNHQFMIRSGNFKLFPLINLQIPIILENSFTGEKQKHNYWLFSGSKEKVILEDDQTAIGNYILRIEGYEGYDMLGLFKKRFSCQQQQTFMIKPDLLPTNLIVQIENAGEKENGWINSNHSGYMEDKHEVREYIPGDKLNRIHHKLSYKLSKTMVREFVSVEREEIDVFVDLSGTIEECIYAFSCFKDLALFFLKQEQSIRCFWQSQMEMPSFEITQEEDIARCIEEMLMNPKPQEFYLPHIDGIAWVVNGEGVTSLKGGNVYETAK</sequence>
<accession>A0A6N4TJ04</accession>
<evidence type="ECO:0000313" key="2">
    <source>
        <dbReference type="EMBL" id="BBK22464.1"/>
    </source>
</evidence>
<dbReference type="AlphaFoldDB" id="A0A6N4TJ04"/>
<evidence type="ECO:0000313" key="3">
    <source>
        <dbReference type="Proteomes" id="UP000464754"/>
    </source>
</evidence>
<evidence type="ECO:0000256" key="1">
    <source>
        <dbReference type="SAM" id="Phobius"/>
    </source>
</evidence>
<dbReference type="PANTHER" id="PTHR34351">
    <property type="entry name" value="SLR1927 PROTEIN-RELATED"/>
    <property type="match status" value="1"/>
</dbReference>
<gene>
    <name evidence="2" type="ORF">Aargi30884_13670</name>
</gene>
<keyword evidence="3" id="KW-1185">Reference proteome</keyword>
<proteinExistence type="predicted"/>
<name>A0A6N4TJ04_9FIRM</name>
<dbReference type="KEGG" id="aarg:Aargi30884_13670"/>
<feature type="transmembrane region" description="Helical" evidence="1">
    <location>
        <begin position="7"/>
        <end position="33"/>
    </location>
</feature>